<dbReference type="AlphaFoldDB" id="A0AAE1BBV0"/>
<name>A0AAE1BBV0_9GAST</name>
<protein>
    <submittedName>
        <fullName evidence="1">Uncharacterized protein</fullName>
    </submittedName>
</protein>
<dbReference type="Proteomes" id="UP001283361">
    <property type="component" value="Unassembled WGS sequence"/>
</dbReference>
<proteinExistence type="predicted"/>
<organism evidence="1 2">
    <name type="scientific">Elysia crispata</name>
    <name type="common">lettuce slug</name>
    <dbReference type="NCBI Taxonomy" id="231223"/>
    <lineage>
        <taxon>Eukaryota</taxon>
        <taxon>Metazoa</taxon>
        <taxon>Spiralia</taxon>
        <taxon>Lophotrochozoa</taxon>
        <taxon>Mollusca</taxon>
        <taxon>Gastropoda</taxon>
        <taxon>Heterobranchia</taxon>
        <taxon>Euthyneura</taxon>
        <taxon>Panpulmonata</taxon>
        <taxon>Sacoglossa</taxon>
        <taxon>Placobranchoidea</taxon>
        <taxon>Plakobranchidae</taxon>
        <taxon>Elysia</taxon>
    </lineage>
</organism>
<gene>
    <name evidence="1" type="ORF">RRG08_034508</name>
</gene>
<comment type="caution">
    <text evidence="1">The sequence shown here is derived from an EMBL/GenBank/DDBJ whole genome shotgun (WGS) entry which is preliminary data.</text>
</comment>
<sequence>MSPTPSSQIYEGRRVAASQLFLLSSANQGKWQEVFVTSVTLSSVACDLLATRRLAERENKSLMRSKGQYGEQSR</sequence>
<evidence type="ECO:0000313" key="1">
    <source>
        <dbReference type="EMBL" id="KAK3802362.1"/>
    </source>
</evidence>
<reference evidence="1" key="1">
    <citation type="journal article" date="2023" name="G3 (Bethesda)">
        <title>A reference genome for the long-term kleptoplast-retaining sea slug Elysia crispata morphotype clarki.</title>
        <authorList>
            <person name="Eastman K.E."/>
            <person name="Pendleton A.L."/>
            <person name="Shaikh M.A."/>
            <person name="Suttiyut T."/>
            <person name="Ogas R."/>
            <person name="Tomko P."/>
            <person name="Gavelis G."/>
            <person name="Widhalm J.R."/>
            <person name="Wisecaver J.H."/>
        </authorList>
    </citation>
    <scope>NUCLEOTIDE SEQUENCE</scope>
    <source>
        <strain evidence="1">ECLA1</strain>
    </source>
</reference>
<keyword evidence="2" id="KW-1185">Reference proteome</keyword>
<evidence type="ECO:0000313" key="2">
    <source>
        <dbReference type="Proteomes" id="UP001283361"/>
    </source>
</evidence>
<dbReference type="EMBL" id="JAWDGP010000241">
    <property type="protein sequence ID" value="KAK3802362.1"/>
    <property type="molecule type" value="Genomic_DNA"/>
</dbReference>
<accession>A0AAE1BBV0</accession>